<proteinExistence type="predicted"/>
<dbReference type="Proteomes" id="UP000010411">
    <property type="component" value="Unassembled WGS sequence"/>
</dbReference>
<keyword evidence="2" id="KW-1185">Reference proteome</keyword>
<sequence length="41" mass="4615">MTFLRRAGIFCVRSFLDVRGSLESVKQFPPATFGLPKKGTR</sequence>
<protein>
    <submittedName>
        <fullName evidence="1">Uncharacterized protein</fullName>
    </submittedName>
</protein>
<name>L1L5R2_9ACTN</name>
<evidence type="ECO:0000313" key="1">
    <source>
        <dbReference type="EMBL" id="EKX68040.1"/>
    </source>
</evidence>
<evidence type="ECO:0000313" key="2">
    <source>
        <dbReference type="Proteomes" id="UP000010411"/>
    </source>
</evidence>
<accession>L1L5R2</accession>
<comment type="caution">
    <text evidence="1">The sequence shown here is derived from an EMBL/GenBank/DDBJ whole genome shotgun (WGS) entry which is preliminary data.</text>
</comment>
<dbReference type="EMBL" id="AEJC01000106">
    <property type="protein sequence ID" value="EKX68040.1"/>
    <property type="molecule type" value="Genomic_DNA"/>
</dbReference>
<organism evidence="1 2">
    <name type="scientific">Streptomyces ipomoeae 91-03</name>
    <dbReference type="NCBI Taxonomy" id="698759"/>
    <lineage>
        <taxon>Bacteria</taxon>
        <taxon>Bacillati</taxon>
        <taxon>Actinomycetota</taxon>
        <taxon>Actinomycetes</taxon>
        <taxon>Kitasatosporales</taxon>
        <taxon>Streptomycetaceae</taxon>
        <taxon>Streptomyces</taxon>
    </lineage>
</organism>
<reference evidence="1 2" key="1">
    <citation type="submission" date="2012-11" db="EMBL/GenBank/DDBJ databases">
        <authorList>
            <person name="Huguet-Tapia J.C."/>
            <person name="Durkin A.S."/>
            <person name="Pettis G.S."/>
            <person name="Badger J.H."/>
        </authorList>
    </citation>
    <scope>NUCLEOTIDE SEQUENCE [LARGE SCALE GENOMIC DNA]</scope>
    <source>
        <strain evidence="1 2">91-03</strain>
    </source>
</reference>
<dbReference type="AlphaFoldDB" id="L1L5R2"/>
<gene>
    <name evidence="1" type="ORF">STRIP9103_03192</name>
</gene>